<name>A0A0W0YVJ1_9GAMM</name>
<accession>A0A0W0YVJ1</accession>
<feature type="region of interest" description="Disordered" evidence="1">
    <location>
        <begin position="283"/>
        <end position="319"/>
    </location>
</feature>
<gene>
    <name evidence="2" type="ORF">Lsan_1940</name>
</gene>
<evidence type="ECO:0000256" key="1">
    <source>
        <dbReference type="SAM" id="MobiDB-lite"/>
    </source>
</evidence>
<dbReference type="PATRIC" id="fig|45074.5.peg.2072"/>
<dbReference type="EMBL" id="LNYU01000047">
    <property type="protein sequence ID" value="KTD60872.1"/>
    <property type="molecule type" value="Genomic_DNA"/>
</dbReference>
<comment type="caution">
    <text evidence="2">The sequence shown here is derived from an EMBL/GenBank/DDBJ whole genome shotgun (WGS) entry which is preliminary data.</text>
</comment>
<dbReference type="Gene3D" id="1.10.357.40">
    <property type="entry name" value="YbiA-like"/>
    <property type="match status" value="1"/>
</dbReference>
<sequence>MGGQLYLNDGNPPNRKNVCVSGYERGKENFALSNFDDNKGKGYDFIDPHLGKINFPTSEHYLHFQKIKPEYKQQYLAAWQNEKSPSAILGGLRDPTSPYHIPNTHHAYMTSNGFNKAWDNDKVFVQMQINAAKYQQSQEFRDSIHKSIELGDAFGDNKGPATIIEDTSSLSKGQKPEEEWGTGPGGKGKNILGNSQTAFAMMIKNKQFDKNSPVPELKTFRTTQVASSYANAQIQYQQGVQVALTDVRKKSGKDQGFNQPDTSDLSPTLVQKTSAALIKNNQNAQSFTTSPPPPQVNQQNPFQNLFSPSQPKYEYSKNRNQRLVVQDDKIVGYEFRRSSTSNWEKSTDKSRFQGLVDHFNQAQQRRSPNPSLSQSILTSPKSSQTLPKEGASQVSSVIQEMFDGKSVSKNSDIPVVSKGDMKGTFKMAFDNAQDAQTFKKLLDDFGFKGLSYYGSGEKYPMQHNGQNLSHIVRFENDGNKATIPSEALDFLRIKLDDDEKVADIVEKMGFDRPEPANRYTF</sequence>
<dbReference type="RefSeq" id="WP_237762097.1">
    <property type="nucleotide sequence ID" value="NZ_CAAAIH010000012.1"/>
</dbReference>
<evidence type="ECO:0000313" key="3">
    <source>
        <dbReference type="Proteomes" id="UP000054703"/>
    </source>
</evidence>
<keyword evidence="3" id="KW-1185">Reference proteome</keyword>
<evidence type="ECO:0000313" key="2">
    <source>
        <dbReference type="EMBL" id="KTD60872.1"/>
    </source>
</evidence>
<feature type="region of interest" description="Disordered" evidence="1">
    <location>
        <begin position="168"/>
        <end position="189"/>
    </location>
</feature>
<dbReference type="Proteomes" id="UP000054703">
    <property type="component" value="Unassembled WGS sequence"/>
</dbReference>
<protein>
    <submittedName>
        <fullName evidence="2">Uncharacterized protein</fullName>
    </submittedName>
</protein>
<dbReference type="SUPFAM" id="SSF143990">
    <property type="entry name" value="YbiA-like"/>
    <property type="match status" value="1"/>
</dbReference>
<feature type="region of interest" description="Disordered" evidence="1">
    <location>
        <begin position="362"/>
        <end position="393"/>
    </location>
</feature>
<reference evidence="2 3" key="1">
    <citation type="submission" date="2015-11" db="EMBL/GenBank/DDBJ databases">
        <title>Genomic analysis of 38 Legionella species identifies large and diverse effector repertoires.</title>
        <authorList>
            <person name="Burstein D."/>
            <person name="Amaro F."/>
            <person name="Zusman T."/>
            <person name="Lifshitz Z."/>
            <person name="Cohen O."/>
            <person name="Gilbert J.A."/>
            <person name="Pupko T."/>
            <person name="Shuman H.A."/>
            <person name="Segal G."/>
        </authorList>
    </citation>
    <scope>NUCLEOTIDE SEQUENCE [LARGE SCALE GENOMIC DNA]</scope>
    <source>
        <strain evidence="2 3">SC-63-C7</strain>
    </source>
</reference>
<proteinExistence type="predicted"/>
<organism evidence="2 3">
    <name type="scientific">Legionella santicrucis</name>
    <dbReference type="NCBI Taxonomy" id="45074"/>
    <lineage>
        <taxon>Bacteria</taxon>
        <taxon>Pseudomonadati</taxon>
        <taxon>Pseudomonadota</taxon>
        <taxon>Gammaproteobacteria</taxon>
        <taxon>Legionellales</taxon>
        <taxon>Legionellaceae</taxon>
        <taxon>Legionella</taxon>
    </lineage>
</organism>
<dbReference type="InterPro" id="IPR037238">
    <property type="entry name" value="YbiA-like_sf"/>
</dbReference>
<dbReference type="STRING" id="45074.Lsan_1940"/>
<dbReference type="AlphaFoldDB" id="A0A0W0YVJ1"/>